<keyword evidence="2 4" id="KW-0863">Zinc-finger</keyword>
<evidence type="ECO:0000256" key="5">
    <source>
        <dbReference type="SAM" id="MobiDB-lite"/>
    </source>
</evidence>
<dbReference type="STRING" id="139420.A0A371DQK1"/>
<dbReference type="InterPro" id="IPR011989">
    <property type="entry name" value="ARM-like"/>
</dbReference>
<dbReference type="EMBL" id="KZ857384">
    <property type="protein sequence ID" value="RDX54827.1"/>
    <property type="molecule type" value="Genomic_DNA"/>
</dbReference>
<keyword evidence="3" id="KW-0862">Zinc</keyword>
<dbReference type="Proteomes" id="UP000256964">
    <property type="component" value="Unassembled WGS sequence"/>
</dbReference>
<accession>A0A371DQK1</accession>
<evidence type="ECO:0000313" key="7">
    <source>
        <dbReference type="EMBL" id="RDX54827.1"/>
    </source>
</evidence>
<dbReference type="Gene3D" id="6.10.140.2220">
    <property type="match status" value="1"/>
</dbReference>
<evidence type="ECO:0000313" key="8">
    <source>
        <dbReference type="Proteomes" id="UP000256964"/>
    </source>
</evidence>
<keyword evidence="8" id="KW-1185">Reference proteome</keyword>
<sequence>MPGPRGRGNKNRPKASSSGTSGSAHTSVPAYTIPEGFFADIDNGATWAVIVDYLCKYFELPDLSTRSGLKKVHAHFNDIYKKLDSAYVGAQRRGNEKLMGGIVGVWAKMCADAILRDKLFHEGLLSKVMPLLEYDSTRHMALNALTVVTHHGGTAARREIARKNPVLVRLIQAHPDDAKVLELATVTMAHATSAVLSVEDPPDAGLVKEIQVRAVLKTTVEGIKKPLASHYMMDHAFGLLTSATRHCPEDCKATPGMLPLLVTCLRSANLGARCTALGGLIRLTANESEPDRQNFDPQRLISAVQRGFPDNLQAIMMDYGFERCDTVLTLKSAADYQRAMLRCAQDHDLYALGRTLAMLIQRTEFSIAEGMFQTDGPGGRHETIDLGLPFTMWTDSLPHCAKALRARGKPSDLDDADVLDLKFYIIRSRIPDAISHGQRAVERNPELAYAYYAISMGADHEQGLRAVKKGLKCKNITPFVRTYMLWRAVEHAGDLGVSVLQDAKQDDTRYAEGVAFLMSAWEDSKTFTAEAPPDNRHVQTILNWYIILTIAIKGPELSEELRELAAARRKLETSTQFMKMLNFTIKKTQMRLTREIILDLYSKGVKEWGSFIKHFDELDARAEKQRPISSTQADDDLAAWLENMKLEEGEDARPHMCSHPKISTNNVALYRCSWCGNPSAVLRKCGGCAKTRYCDGQCQKKHWSEHKADCKK</sequence>
<feature type="region of interest" description="Disordered" evidence="5">
    <location>
        <begin position="1"/>
        <end position="26"/>
    </location>
</feature>
<keyword evidence="1" id="KW-0479">Metal-binding</keyword>
<dbReference type="Pfam" id="PF01753">
    <property type="entry name" value="zf-MYND"/>
    <property type="match status" value="1"/>
</dbReference>
<dbReference type="PROSITE" id="PS50865">
    <property type="entry name" value="ZF_MYND_2"/>
    <property type="match status" value="1"/>
</dbReference>
<evidence type="ECO:0000256" key="1">
    <source>
        <dbReference type="ARBA" id="ARBA00022723"/>
    </source>
</evidence>
<dbReference type="SUPFAM" id="SSF48371">
    <property type="entry name" value="ARM repeat"/>
    <property type="match status" value="1"/>
</dbReference>
<dbReference type="InterPro" id="IPR002893">
    <property type="entry name" value="Znf_MYND"/>
</dbReference>
<evidence type="ECO:0000259" key="6">
    <source>
        <dbReference type="PROSITE" id="PS50865"/>
    </source>
</evidence>
<feature type="compositionally biased region" description="Low complexity" evidence="5">
    <location>
        <begin position="15"/>
        <end position="26"/>
    </location>
</feature>
<proteinExistence type="predicted"/>
<dbReference type="AlphaFoldDB" id="A0A371DQK1"/>
<dbReference type="PROSITE" id="PS01360">
    <property type="entry name" value="ZF_MYND_1"/>
    <property type="match status" value="1"/>
</dbReference>
<reference evidence="7 8" key="1">
    <citation type="journal article" date="2018" name="Biotechnol. Biofuels">
        <title>Integrative visual omics of the white-rot fungus Polyporus brumalis exposes the biotechnological potential of its oxidative enzymes for delignifying raw plant biomass.</title>
        <authorList>
            <person name="Miyauchi S."/>
            <person name="Rancon A."/>
            <person name="Drula E."/>
            <person name="Hage H."/>
            <person name="Chaduli D."/>
            <person name="Favel A."/>
            <person name="Grisel S."/>
            <person name="Henrissat B."/>
            <person name="Herpoel-Gimbert I."/>
            <person name="Ruiz-Duenas F.J."/>
            <person name="Chevret D."/>
            <person name="Hainaut M."/>
            <person name="Lin J."/>
            <person name="Wang M."/>
            <person name="Pangilinan J."/>
            <person name="Lipzen A."/>
            <person name="Lesage-Meessen L."/>
            <person name="Navarro D."/>
            <person name="Riley R."/>
            <person name="Grigoriev I.V."/>
            <person name="Zhou S."/>
            <person name="Raouche S."/>
            <person name="Rosso M.N."/>
        </authorList>
    </citation>
    <scope>NUCLEOTIDE SEQUENCE [LARGE SCALE GENOMIC DNA]</scope>
    <source>
        <strain evidence="7 8">BRFM 1820</strain>
    </source>
</reference>
<dbReference type="SUPFAM" id="SSF144232">
    <property type="entry name" value="HIT/MYND zinc finger-like"/>
    <property type="match status" value="1"/>
</dbReference>
<dbReference type="GO" id="GO:0008270">
    <property type="term" value="F:zinc ion binding"/>
    <property type="evidence" value="ECO:0007669"/>
    <property type="project" value="UniProtKB-KW"/>
</dbReference>
<dbReference type="Gene3D" id="1.25.10.10">
    <property type="entry name" value="Leucine-rich Repeat Variant"/>
    <property type="match status" value="1"/>
</dbReference>
<evidence type="ECO:0000256" key="3">
    <source>
        <dbReference type="ARBA" id="ARBA00022833"/>
    </source>
</evidence>
<dbReference type="InterPro" id="IPR016024">
    <property type="entry name" value="ARM-type_fold"/>
</dbReference>
<organism evidence="7 8">
    <name type="scientific">Lentinus brumalis</name>
    <dbReference type="NCBI Taxonomy" id="2498619"/>
    <lineage>
        <taxon>Eukaryota</taxon>
        <taxon>Fungi</taxon>
        <taxon>Dikarya</taxon>
        <taxon>Basidiomycota</taxon>
        <taxon>Agaricomycotina</taxon>
        <taxon>Agaricomycetes</taxon>
        <taxon>Polyporales</taxon>
        <taxon>Polyporaceae</taxon>
        <taxon>Lentinus</taxon>
    </lineage>
</organism>
<gene>
    <name evidence="7" type="ORF">OH76DRAFT_1340723</name>
</gene>
<name>A0A371DQK1_9APHY</name>
<protein>
    <recommendedName>
        <fullName evidence="6">MYND-type domain-containing protein</fullName>
    </recommendedName>
</protein>
<dbReference type="OrthoDB" id="341421at2759"/>
<evidence type="ECO:0000256" key="4">
    <source>
        <dbReference type="PROSITE-ProRule" id="PRU00134"/>
    </source>
</evidence>
<evidence type="ECO:0000256" key="2">
    <source>
        <dbReference type="ARBA" id="ARBA00022771"/>
    </source>
</evidence>
<feature type="domain" description="MYND-type" evidence="6">
    <location>
        <begin position="672"/>
        <end position="710"/>
    </location>
</feature>